<name>A0A7C3VHT3_9CYAN</name>
<gene>
    <name evidence="1" type="ORF">ENR15_03465</name>
</gene>
<evidence type="ECO:0000313" key="1">
    <source>
        <dbReference type="EMBL" id="HGF99736.1"/>
    </source>
</evidence>
<reference evidence="1" key="1">
    <citation type="journal article" date="2020" name="mSystems">
        <title>Genome- and Community-Level Interaction Insights into Carbon Utilization and Element Cycling Functions of Hydrothermarchaeota in Hydrothermal Sediment.</title>
        <authorList>
            <person name="Zhou Z."/>
            <person name="Liu Y."/>
            <person name="Xu W."/>
            <person name="Pan J."/>
            <person name="Luo Z.H."/>
            <person name="Li M."/>
        </authorList>
    </citation>
    <scope>NUCLEOTIDE SEQUENCE [LARGE SCALE GENOMIC DNA]</scope>
    <source>
        <strain evidence="1">SpSt-374</strain>
    </source>
</reference>
<protein>
    <submittedName>
        <fullName evidence="1">Uncharacterized protein</fullName>
    </submittedName>
</protein>
<dbReference type="EMBL" id="DSPX01000034">
    <property type="protein sequence ID" value="HGF99736.1"/>
    <property type="molecule type" value="Genomic_DNA"/>
</dbReference>
<sequence length="255" mass="28630">MKLSYPGSGSHRSSRRALLTSVRKINSPLKAVAGDRLQVSASHRPQTASAVKSLRWGEEPPRILFEPSASPPDSKLGFLVRVLQATWHSCGSLRLVYPLLVEQVDTLDSDLIYVLHSWTKLTLCKLPALERAKVAGALVDFAGILRALPDGDQEMNLEIAIVCCEMALLLYEPEAFPWEWGTVHNNLAIAYSDRAFGDGVENTCNAYTHYYQAKQIFTRQGFPQKWIAIQTRRTPTLRRPIGLGMALTLRRFRIR</sequence>
<dbReference type="AlphaFoldDB" id="A0A7C3VHT3"/>
<proteinExistence type="predicted"/>
<accession>A0A7C3VHT3</accession>
<organism evidence="1">
    <name type="scientific">Planktothricoides sp. SpSt-374</name>
    <dbReference type="NCBI Taxonomy" id="2282167"/>
    <lineage>
        <taxon>Bacteria</taxon>
        <taxon>Bacillati</taxon>
        <taxon>Cyanobacteriota</taxon>
        <taxon>Cyanophyceae</taxon>
        <taxon>Oscillatoriophycideae</taxon>
        <taxon>Oscillatoriales</taxon>
        <taxon>Oscillatoriaceae</taxon>
        <taxon>Planktothricoides</taxon>
    </lineage>
</organism>
<comment type="caution">
    <text evidence="1">The sequence shown here is derived from an EMBL/GenBank/DDBJ whole genome shotgun (WGS) entry which is preliminary data.</text>
</comment>